<protein>
    <submittedName>
        <fullName evidence="2">Lysophospholipase</fullName>
    </submittedName>
</protein>
<organism evidence="2 3">
    <name type="scientific">Xaviernesmea rhizosphaerae</name>
    <dbReference type="NCBI Taxonomy" id="1672749"/>
    <lineage>
        <taxon>Bacteria</taxon>
        <taxon>Pseudomonadati</taxon>
        <taxon>Pseudomonadota</taxon>
        <taxon>Alphaproteobacteria</taxon>
        <taxon>Hyphomicrobiales</taxon>
        <taxon>Rhizobiaceae</taxon>
        <taxon>Rhizobium/Agrobacterium group</taxon>
        <taxon>Xaviernesmea</taxon>
    </lineage>
</organism>
<reference evidence="2 3" key="1">
    <citation type="submission" date="2016-09" db="EMBL/GenBank/DDBJ databases">
        <title>Rhizobium sp. nov., a novel species isolated from the rice rhizosphere.</title>
        <authorList>
            <person name="Zhao J."/>
            <person name="Zhang X."/>
        </authorList>
    </citation>
    <scope>NUCLEOTIDE SEQUENCE [LARGE SCALE GENOMIC DNA]</scope>
    <source>
        <strain evidence="2 3">MH17</strain>
    </source>
</reference>
<dbReference type="SUPFAM" id="SSF53474">
    <property type="entry name" value="alpha/beta-Hydrolases"/>
    <property type="match status" value="1"/>
</dbReference>
<name>A0A1Q9AND3_9HYPH</name>
<dbReference type="PANTHER" id="PTHR11614">
    <property type="entry name" value="PHOSPHOLIPASE-RELATED"/>
    <property type="match status" value="1"/>
</dbReference>
<proteinExistence type="predicted"/>
<dbReference type="InterPro" id="IPR029058">
    <property type="entry name" value="AB_hydrolase_fold"/>
</dbReference>
<dbReference type="InterPro" id="IPR051044">
    <property type="entry name" value="MAG_DAG_Lipase"/>
</dbReference>
<dbReference type="Pfam" id="PF12146">
    <property type="entry name" value="Hydrolase_4"/>
    <property type="match status" value="1"/>
</dbReference>
<evidence type="ECO:0000259" key="1">
    <source>
        <dbReference type="Pfam" id="PF12146"/>
    </source>
</evidence>
<sequence length="315" mass="34591">MSPTGAELSIRAEAALGEPRAVLILCHGMSEHSLRYRRFAAEMARRDLTVYALDHRGHGLTRGPNHLLGRFAERGGVEAVLDDVAALRRHAIERHPDLPVILFGHSMGGLIALNAIERHPDLFDAVAVWNSNFNGGLAGRGGQALLAVERWLKGSDVPSAWIPPLTFGSWARAMDNPRTPSDWLSRDPAEVDAYRADPLCGFDVTVSLWIDVFRLIYAGAAPERLKRLRAGLPVHLVGGGKDPATRGGKDVLWLAERMRRAGLARVTTQIYPGARHETLNDLDRDRAIADLSRWIDSVLEPDHAGSDWQRRAAGA</sequence>
<dbReference type="Gene3D" id="3.40.50.1820">
    <property type="entry name" value="alpha/beta hydrolase"/>
    <property type="match status" value="1"/>
</dbReference>
<gene>
    <name evidence="2" type="ORF">BJF92_10375</name>
</gene>
<dbReference type="EMBL" id="MKIO01000021">
    <property type="protein sequence ID" value="OLP56904.1"/>
    <property type="molecule type" value="Genomic_DNA"/>
</dbReference>
<dbReference type="Proteomes" id="UP000186143">
    <property type="component" value="Unassembled WGS sequence"/>
</dbReference>
<evidence type="ECO:0000313" key="3">
    <source>
        <dbReference type="Proteomes" id="UP000186143"/>
    </source>
</evidence>
<dbReference type="AlphaFoldDB" id="A0A1Q9AND3"/>
<evidence type="ECO:0000313" key="2">
    <source>
        <dbReference type="EMBL" id="OLP56904.1"/>
    </source>
</evidence>
<accession>A0A1Q9AND3</accession>
<dbReference type="InterPro" id="IPR022742">
    <property type="entry name" value="Hydrolase_4"/>
</dbReference>
<dbReference type="STRING" id="1672749.BJF92_10375"/>
<feature type="domain" description="Serine aminopeptidase S33" evidence="1">
    <location>
        <begin position="18"/>
        <end position="283"/>
    </location>
</feature>
<comment type="caution">
    <text evidence="2">The sequence shown here is derived from an EMBL/GenBank/DDBJ whole genome shotgun (WGS) entry which is preliminary data.</text>
</comment>